<feature type="transmembrane region" description="Helical" evidence="1">
    <location>
        <begin position="112"/>
        <end position="132"/>
    </location>
</feature>
<feature type="transmembrane region" description="Helical" evidence="1">
    <location>
        <begin position="303"/>
        <end position="324"/>
    </location>
</feature>
<dbReference type="EMBL" id="PYOP01000074">
    <property type="protein sequence ID" value="PSW88681.1"/>
    <property type="molecule type" value="Genomic_DNA"/>
</dbReference>
<accession>A0ABX5GM51</accession>
<dbReference type="RefSeq" id="WP_045038980.1">
    <property type="nucleotide sequence ID" value="NZ_JZSR01000086.1"/>
</dbReference>
<comment type="caution">
    <text evidence="2">The sequence shown here is derived from an EMBL/GenBank/DDBJ whole genome shotgun (WGS) entry which is preliminary data.</text>
</comment>
<evidence type="ECO:0000313" key="3">
    <source>
        <dbReference type="Proteomes" id="UP000241190"/>
    </source>
</evidence>
<keyword evidence="1" id="KW-0812">Transmembrane</keyword>
<dbReference type="Proteomes" id="UP000241190">
    <property type="component" value="Unassembled WGS sequence"/>
</dbReference>
<evidence type="ECO:0000313" key="2">
    <source>
        <dbReference type="EMBL" id="PSW88681.1"/>
    </source>
</evidence>
<evidence type="ECO:0008006" key="4">
    <source>
        <dbReference type="Google" id="ProtNLM"/>
    </source>
</evidence>
<protein>
    <recommendedName>
        <fullName evidence="4">Type II secretion system protein GspF domain-containing protein</fullName>
    </recommendedName>
</protein>
<gene>
    <name evidence="2" type="ORF">C9J52_20370</name>
</gene>
<keyword evidence="1" id="KW-0472">Membrane</keyword>
<sequence>MRTLSQLAFSTADQIAFLEQWQSCDEYGLTTRQFCDALIENGTSATKQIGAAGIDAPARGQVFTDVLVGWLPELIIATIAVADNAGDRQVGLKAAIRQLQGGQNVIGRLVRVLAFPFGLTIGVGALGLYVSGEVLKAMPDSVGVGLDVNNAVSVWGAPMAIFCVSLLMLTAAVLPRLSGSSRDVLNNIPIFSVYKSATAASLMETVGNLLSCGMKLDDALQAVENHSQPFMRSHVTLMRERNIGQDNLGEIFDTGLLIPFELSALKVLGEHVDYSVLLMKSAKAHQKVVDCSIARMMAVLPQIGVLIAIMLLGTLVGTSVIQLLDSVQ</sequence>
<proteinExistence type="predicted"/>
<keyword evidence="1" id="KW-1133">Transmembrane helix</keyword>
<keyword evidence="3" id="KW-1185">Reference proteome</keyword>
<evidence type="ECO:0000256" key="1">
    <source>
        <dbReference type="SAM" id="Phobius"/>
    </source>
</evidence>
<name>A0ABX5GM51_9GAMM</name>
<feature type="transmembrane region" description="Helical" evidence="1">
    <location>
        <begin position="152"/>
        <end position="174"/>
    </location>
</feature>
<reference evidence="2 3" key="1">
    <citation type="submission" date="2018-03" db="EMBL/GenBank/DDBJ databases">
        <title>Whole genome sequencing of Histamine producing bacteria.</title>
        <authorList>
            <person name="Butler K."/>
        </authorList>
    </citation>
    <scope>NUCLEOTIDE SEQUENCE [LARGE SCALE GENOMIC DNA]</scope>
    <source>
        <strain evidence="2 3">ATCC 51761</strain>
    </source>
</reference>
<organism evidence="2 3">
    <name type="scientific">Photobacterium iliopiscarium</name>
    <dbReference type="NCBI Taxonomy" id="56192"/>
    <lineage>
        <taxon>Bacteria</taxon>
        <taxon>Pseudomonadati</taxon>
        <taxon>Pseudomonadota</taxon>
        <taxon>Gammaproteobacteria</taxon>
        <taxon>Vibrionales</taxon>
        <taxon>Vibrionaceae</taxon>
        <taxon>Photobacterium</taxon>
    </lineage>
</organism>